<accession>A0ABS2FA08</accession>
<dbReference type="SUPFAM" id="SSF52540">
    <property type="entry name" value="P-loop containing nucleoside triphosphate hydrolases"/>
    <property type="match status" value="1"/>
</dbReference>
<proteinExistence type="predicted"/>
<evidence type="ECO:0000313" key="2">
    <source>
        <dbReference type="EMBL" id="MBM6806594.1"/>
    </source>
</evidence>
<dbReference type="Pfam" id="PF13175">
    <property type="entry name" value="AAA_15"/>
    <property type="match status" value="1"/>
</dbReference>
<dbReference type="InterPro" id="IPR027417">
    <property type="entry name" value="P-loop_NTPase"/>
</dbReference>
<name>A0ABS2FA08_9BACE</name>
<sequence>MELLYIYIWDDKRNIKECEYNFSPNYKFSYRPQLKTFDMEKCDSLYSGWFGQNIVNITAVVGKNGSGKTNLLDCIIKALCGQGGGFIFYKHNDRIYSNIPKQLSDYKFTFEVIQFERFGSPLNSYFKEHINDAFVIFYSPSIDRNLSNRNSHYSKFEDISNSHVLRQPLSRLTQEPEYARMSEVDIMQTNDLFRLLLLFIYSHEQKQHTVFETIKLPDNFELKLLYFSDIEPQHPTYKSLVQNLSKKGFKNRLKKFILTQIFLSNQHFPEEWDDKTTFEDVLLHLNNGEDYRPNIFDALCSLYDSGDIKYTEERQSGLKKGYYEFSCSIRIKSITQAFITALYCYYNYIPMAPYASFGTMEQNVSNAQIVINLGMSSGERAIYTLVSRLMGVIFNKQGEIHHAVINKIICDNKFDGKTIIILLDEPDLQLHPEWQQKFISLLLDLLYAYFPKVKFQIILTTHSPILLSDIPRKNVIFINKNPDGTSTVCSELNLKETFAANIHTLYNNSFFLDGVPIGEFAKHKIEAIYDRIESGQIDNNILYDIYRIGEPILRNILLQKYDSKRKTLSNEERVLLLKEELAKLENKKQ</sequence>
<dbReference type="InterPro" id="IPR041685">
    <property type="entry name" value="AAA_GajA/Old/RecF-like"/>
</dbReference>
<dbReference type="EMBL" id="JACJKJ010000009">
    <property type="protein sequence ID" value="MBM6806594.1"/>
    <property type="molecule type" value="Genomic_DNA"/>
</dbReference>
<keyword evidence="3" id="KW-1185">Reference proteome</keyword>
<dbReference type="RefSeq" id="WP_204500378.1">
    <property type="nucleotide sequence ID" value="NZ_JACJKJ010000009.1"/>
</dbReference>
<dbReference type="InterPro" id="IPR051396">
    <property type="entry name" value="Bact_Antivir_Def_Nuclease"/>
</dbReference>
<dbReference type="Proteomes" id="UP000782117">
    <property type="component" value="Unassembled WGS sequence"/>
</dbReference>
<protein>
    <submittedName>
        <fullName evidence="2">AAA family ATPase</fullName>
    </submittedName>
</protein>
<dbReference type="PANTHER" id="PTHR43581:SF4">
    <property type="entry name" value="ATP_GTP PHOSPHATASE"/>
    <property type="match status" value="1"/>
</dbReference>
<evidence type="ECO:0000313" key="3">
    <source>
        <dbReference type="Proteomes" id="UP000782117"/>
    </source>
</evidence>
<feature type="domain" description="Endonuclease GajA/Old nuclease/RecF-like AAA" evidence="1">
    <location>
        <begin position="414"/>
        <end position="466"/>
    </location>
</feature>
<dbReference type="Gene3D" id="3.40.50.300">
    <property type="entry name" value="P-loop containing nucleotide triphosphate hydrolases"/>
    <property type="match status" value="1"/>
</dbReference>
<reference evidence="2 3" key="1">
    <citation type="journal article" date="2021" name="Sci. Rep.">
        <title>The distribution of antibiotic resistance genes in chicken gut microbiota commensals.</title>
        <authorList>
            <person name="Juricova H."/>
            <person name="Matiasovicova J."/>
            <person name="Kubasova T."/>
            <person name="Cejkova D."/>
            <person name="Rychlik I."/>
        </authorList>
    </citation>
    <scope>NUCLEOTIDE SEQUENCE [LARGE SCALE GENOMIC DNA]</scope>
    <source>
        <strain evidence="2 3">An768</strain>
    </source>
</reference>
<comment type="caution">
    <text evidence="2">The sequence shown here is derived from an EMBL/GenBank/DDBJ whole genome shotgun (WGS) entry which is preliminary data.</text>
</comment>
<gene>
    <name evidence="2" type="ORF">H6A24_08810</name>
</gene>
<dbReference type="PANTHER" id="PTHR43581">
    <property type="entry name" value="ATP/GTP PHOSPHATASE"/>
    <property type="match status" value="1"/>
</dbReference>
<evidence type="ECO:0000259" key="1">
    <source>
        <dbReference type="Pfam" id="PF13175"/>
    </source>
</evidence>
<organism evidence="2 3">
    <name type="scientific">Bacteroides caecicola</name>
    <dbReference type="NCBI Taxonomy" id="1462569"/>
    <lineage>
        <taxon>Bacteria</taxon>
        <taxon>Pseudomonadati</taxon>
        <taxon>Bacteroidota</taxon>
        <taxon>Bacteroidia</taxon>
        <taxon>Bacteroidales</taxon>
        <taxon>Bacteroidaceae</taxon>
        <taxon>Bacteroides</taxon>
    </lineage>
</organism>